<dbReference type="Proteomes" id="UP001054252">
    <property type="component" value="Unassembled WGS sequence"/>
</dbReference>
<dbReference type="PANTHER" id="PTHR47759:SF2">
    <property type="entry name" value="TRIGLYCERIDE LIPASE"/>
    <property type="match status" value="1"/>
</dbReference>
<organism evidence="1 2">
    <name type="scientific">Rubroshorea leprosula</name>
    <dbReference type="NCBI Taxonomy" id="152421"/>
    <lineage>
        <taxon>Eukaryota</taxon>
        <taxon>Viridiplantae</taxon>
        <taxon>Streptophyta</taxon>
        <taxon>Embryophyta</taxon>
        <taxon>Tracheophyta</taxon>
        <taxon>Spermatophyta</taxon>
        <taxon>Magnoliopsida</taxon>
        <taxon>eudicotyledons</taxon>
        <taxon>Gunneridae</taxon>
        <taxon>Pentapetalae</taxon>
        <taxon>rosids</taxon>
        <taxon>malvids</taxon>
        <taxon>Malvales</taxon>
        <taxon>Dipterocarpaceae</taxon>
        <taxon>Rubroshorea</taxon>
    </lineage>
</organism>
<gene>
    <name evidence="1" type="ORF">SLEP1_g43618</name>
</gene>
<accession>A0AAV5LF61</accession>
<dbReference type="PANTHER" id="PTHR47759">
    <property type="entry name" value="OS04G0509100 PROTEIN"/>
    <property type="match status" value="1"/>
</dbReference>
<reference evidence="1 2" key="1">
    <citation type="journal article" date="2021" name="Commun. Biol.">
        <title>The genome of Shorea leprosula (Dipterocarpaceae) highlights the ecological relevance of drought in aseasonal tropical rainforests.</title>
        <authorList>
            <person name="Ng K.K.S."/>
            <person name="Kobayashi M.J."/>
            <person name="Fawcett J.A."/>
            <person name="Hatakeyama M."/>
            <person name="Paape T."/>
            <person name="Ng C.H."/>
            <person name="Ang C.C."/>
            <person name="Tnah L.H."/>
            <person name="Lee C.T."/>
            <person name="Nishiyama T."/>
            <person name="Sese J."/>
            <person name="O'Brien M.J."/>
            <person name="Copetti D."/>
            <person name="Mohd Noor M.I."/>
            <person name="Ong R.C."/>
            <person name="Putra M."/>
            <person name="Sireger I.Z."/>
            <person name="Indrioko S."/>
            <person name="Kosugi Y."/>
            <person name="Izuno A."/>
            <person name="Isagi Y."/>
            <person name="Lee S.L."/>
            <person name="Shimizu K.K."/>
        </authorList>
    </citation>
    <scope>NUCLEOTIDE SEQUENCE [LARGE SCALE GENOMIC DNA]</scope>
    <source>
        <strain evidence="1">214</strain>
    </source>
</reference>
<evidence type="ECO:0000313" key="1">
    <source>
        <dbReference type="EMBL" id="GKV35337.1"/>
    </source>
</evidence>
<keyword evidence="2" id="KW-1185">Reference proteome</keyword>
<name>A0AAV5LF61_9ROSI</name>
<dbReference type="AlphaFoldDB" id="A0AAV5LF61"/>
<proteinExistence type="predicted"/>
<dbReference type="EMBL" id="BPVZ01000110">
    <property type="protein sequence ID" value="GKV35337.1"/>
    <property type="molecule type" value="Genomic_DNA"/>
</dbReference>
<evidence type="ECO:0000313" key="2">
    <source>
        <dbReference type="Proteomes" id="UP001054252"/>
    </source>
</evidence>
<protein>
    <submittedName>
        <fullName evidence="1">Uncharacterized protein</fullName>
    </submittedName>
</protein>
<comment type="caution">
    <text evidence="1">The sequence shown here is derived from an EMBL/GenBank/DDBJ whole genome shotgun (WGS) entry which is preliminary data.</text>
</comment>
<sequence>MATLSFSNFLHSHLHYRRFLFKIHNQNLRVPTFSRRCSGKVKIGGRNGVLSISCLCKANVEIEKVPAESGEAEMEERPPFDINLAVILAGFAFEAYTSPPVSVSIYS</sequence>